<dbReference type="GO" id="GO:0016301">
    <property type="term" value="F:kinase activity"/>
    <property type="evidence" value="ECO:0007669"/>
    <property type="project" value="UniProtKB-KW"/>
</dbReference>
<keyword evidence="2" id="KW-0808">Transferase</keyword>
<dbReference type="GO" id="GO:0005524">
    <property type="term" value="F:ATP binding"/>
    <property type="evidence" value="ECO:0007669"/>
    <property type="project" value="UniProtKB-KW"/>
</dbReference>
<protein>
    <submittedName>
        <fullName evidence="7">Uncharacterized protein</fullName>
    </submittedName>
</protein>
<sequence>MNEASKDISILQNYVVTQEKEVDEALKKQLNKLNRKIIVLDDDPTGIQTVNEVSVYTEWSKESILKGFKEKNNMFFILTNSRALTEAETAAVHKEIAENIVWVSRETGKEFILISRGDSTLRGHFPLETKTLREEIEKNFDIKYSGEIIMPFFKEGGRYTLDNVHYVKYDSSLVPAGETEFSKDKTFGFSSSHLGEWCQEKSNGKNKVQDMVYITLEDLRSHNKDVIIKKLLEVENFDKIIVNAIDYYDVKIFTNCLIDCILEGKEFIYRTAAAFPKIIGGVNHKDLLTRKDIISKDNSNGGIILVGSHVKKTTLQLEYMMNNIQEIEFIEFDVSKVSEEGGLESEVERVLKLLESTVLDGRTVTVYTSRKLLQVETEDKNKILEASVKISNSLVNIIGKLSVRPSFIIAKGGITSSDVGTKALQVKKAKVMGQVKPGIPVWMTGDESKFPEMPYVIFPGNVGETSTLGEIAEMLIEKGEANDDHQ</sequence>
<keyword evidence="8" id="KW-1185">Reference proteome</keyword>
<keyword evidence="3" id="KW-0547">Nucleotide-binding</keyword>
<evidence type="ECO:0000256" key="6">
    <source>
        <dbReference type="ARBA" id="ARBA00023277"/>
    </source>
</evidence>
<dbReference type="InterPro" id="IPR010737">
    <property type="entry name" value="4-carb_acid_sugar_kinase_N"/>
</dbReference>
<keyword evidence="5" id="KW-0067">ATP-binding</keyword>
<evidence type="ECO:0000313" key="8">
    <source>
        <dbReference type="Proteomes" id="UP000035704"/>
    </source>
</evidence>
<keyword evidence="6" id="KW-0119">Carbohydrate metabolism</keyword>
<dbReference type="OrthoDB" id="153193at2"/>
<dbReference type="InterPro" id="IPR037051">
    <property type="entry name" value="4-carb_acid_sugar_kinase_N_sf"/>
</dbReference>
<dbReference type="RefSeq" id="WP_044824456.1">
    <property type="nucleotide sequence ID" value="NZ_CP009687.1"/>
</dbReference>
<dbReference type="EMBL" id="CP009687">
    <property type="protein sequence ID" value="AKL96512.1"/>
    <property type="molecule type" value="Genomic_DNA"/>
</dbReference>
<dbReference type="Proteomes" id="UP000035704">
    <property type="component" value="Chromosome"/>
</dbReference>
<dbReference type="Pfam" id="PF17042">
    <property type="entry name" value="NBD_C"/>
    <property type="match status" value="1"/>
</dbReference>
<comment type="similarity">
    <text evidence="1">Belongs to the four-carbon acid sugar kinase family.</text>
</comment>
<evidence type="ECO:0000256" key="3">
    <source>
        <dbReference type="ARBA" id="ARBA00022741"/>
    </source>
</evidence>
<organism evidence="7 8">
    <name type="scientific">Clostridium aceticum</name>
    <dbReference type="NCBI Taxonomy" id="84022"/>
    <lineage>
        <taxon>Bacteria</taxon>
        <taxon>Bacillati</taxon>
        <taxon>Bacillota</taxon>
        <taxon>Clostridia</taxon>
        <taxon>Eubacteriales</taxon>
        <taxon>Clostridiaceae</taxon>
        <taxon>Clostridium</taxon>
    </lineage>
</organism>
<dbReference type="Gene3D" id="3.40.980.20">
    <property type="entry name" value="Four-carbon acid sugar kinase, nucleotide binding domain"/>
    <property type="match status" value="1"/>
</dbReference>
<reference evidence="7 8" key="1">
    <citation type="submission" date="2014-10" db="EMBL/GenBank/DDBJ databases">
        <title>Genome sequence of Clostridium aceticum DSM 1496.</title>
        <authorList>
            <person name="Poehlein A."/>
            <person name="Schiel-Bengelsdorf B."/>
            <person name="Gottschalk G."/>
            <person name="Duerre P."/>
            <person name="Daniel R."/>
        </authorList>
    </citation>
    <scope>NUCLEOTIDE SEQUENCE [LARGE SCALE GENOMIC DNA]</scope>
    <source>
        <strain evidence="7 8">DSM 1496</strain>
    </source>
</reference>
<name>A0A0D8IAL3_9CLOT</name>
<gene>
    <name evidence="7" type="ORF">CACET_c30680</name>
</gene>
<dbReference type="InterPro" id="IPR031475">
    <property type="entry name" value="NBD_C"/>
</dbReference>
<dbReference type="KEGG" id="cace:CACET_c30680"/>
<evidence type="ECO:0000256" key="1">
    <source>
        <dbReference type="ARBA" id="ARBA00005715"/>
    </source>
</evidence>
<keyword evidence="4" id="KW-0418">Kinase</keyword>
<dbReference type="AlphaFoldDB" id="A0A0D8IAL3"/>
<evidence type="ECO:0000313" key="7">
    <source>
        <dbReference type="EMBL" id="AKL96512.1"/>
    </source>
</evidence>
<dbReference type="STRING" id="84022.CACET_c30680"/>
<evidence type="ECO:0000256" key="4">
    <source>
        <dbReference type="ARBA" id="ARBA00022777"/>
    </source>
</evidence>
<dbReference type="Pfam" id="PF07005">
    <property type="entry name" value="SBD_N"/>
    <property type="match status" value="1"/>
</dbReference>
<dbReference type="SUPFAM" id="SSF142764">
    <property type="entry name" value="YgbK-like"/>
    <property type="match status" value="1"/>
</dbReference>
<accession>A0A0D8IAL3</accession>
<evidence type="ECO:0000256" key="5">
    <source>
        <dbReference type="ARBA" id="ARBA00022840"/>
    </source>
</evidence>
<proteinExistence type="inferred from homology"/>
<dbReference type="InterPro" id="IPR042213">
    <property type="entry name" value="NBD_C_sf"/>
</dbReference>
<evidence type="ECO:0000256" key="2">
    <source>
        <dbReference type="ARBA" id="ARBA00022679"/>
    </source>
</evidence>
<dbReference type="PATRIC" id="fig|84022.5.peg.3800"/>
<dbReference type="Gene3D" id="3.40.50.10840">
    <property type="entry name" value="Putative sugar-binding, N-terminal domain"/>
    <property type="match status" value="1"/>
</dbReference>